<dbReference type="FunFam" id="2.160.10.10:FF:000001">
    <property type="entry name" value="UTP--glucose-1-phosphate uridylyltransferase"/>
    <property type="match status" value="1"/>
</dbReference>
<feature type="region of interest" description="Disordered" evidence="9">
    <location>
        <begin position="347"/>
        <end position="367"/>
    </location>
</feature>
<dbReference type="AlphaFoldDB" id="A0A8T2XGZ8"/>
<keyword evidence="4" id="KW-0808">Transferase</keyword>
<evidence type="ECO:0000256" key="3">
    <source>
        <dbReference type="ARBA" id="ARBA00012415"/>
    </source>
</evidence>
<feature type="compositionally biased region" description="Polar residues" evidence="9">
    <location>
        <begin position="347"/>
        <end position="365"/>
    </location>
</feature>
<comment type="similarity">
    <text evidence="1">Belongs to the universal ribosomal protein uS2 family.</text>
</comment>
<dbReference type="PANTHER" id="PTHR43511">
    <property type="match status" value="1"/>
</dbReference>
<evidence type="ECO:0000256" key="2">
    <source>
        <dbReference type="ARBA" id="ARBA00010401"/>
    </source>
</evidence>
<dbReference type="GO" id="GO:0006412">
    <property type="term" value="P:translation"/>
    <property type="evidence" value="ECO:0007669"/>
    <property type="project" value="InterPro"/>
</dbReference>
<dbReference type="Pfam" id="PF01704">
    <property type="entry name" value="UDPGP"/>
    <property type="match status" value="1"/>
</dbReference>
<dbReference type="GO" id="GO:0003735">
    <property type="term" value="F:structural constituent of ribosome"/>
    <property type="evidence" value="ECO:0007669"/>
    <property type="project" value="InterPro"/>
</dbReference>
<dbReference type="InterPro" id="IPR002618">
    <property type="entry name" value="UDPGP_fam"/>
</dbReference>
<dbReference type="GO" id="GO:0005840">
    <property type="term" value="C:ribosome"/>
    <property type="evidence" value="ECO:0007669"/>
    <property type="project" value="UniProtKB-KW"/>
</dbReference>
<name>A0A8T2XGZ8_POPDE</name>
<dbReference type="PROSITE" id="PS00962">
    <property type="entry name" value="RIBOSOMAL_S2_1"/>
    <property type="match status" value="1"/>
</dbReference>
<evidence type="ECO:0000256" key="7">
    <source>
        <dbReference type="ARBA" id="ARBA00023274"/>
    </source>
</evidence>
<reference evidence="10" key="1">
    <citation type="journal article" date="2021" name="J. Hered.">
        <title>Genome Assembly of Salicaceae Populus deltoides (Eastern Cottonwood) I-69 Based on Nanopore Sequencing and Hi-C Technologies.</title>
        <authorList>
            <person name="Bai S."/>
            <person name="Wu H."/>
            <person name="Zhang J."/>
            <person name="Pan Z."/>
            <person name="Zhao W."/>
            <person name="Li Z."/>
            <person name="Tong C."/>
        </authorList>
    </citation>
    <scope>NUCLEOTIDE SEQUENCE</scope>
    <source>
        <tissue evidence="10">Leaf</tissue>
    </source>
</reference>
<dbReference type="InterPro" id="IPR029044">
    <property type="entry name" value="Nucleotide-diphossugar_trans"/>
</dbReference>
<evidence type="ECO:0000313" key="11">
    <source>
        <dbReference type="Proteomes" id="UP000807159"/>
    </source>
</evidence>
<dbReference type="GO" id="GO:0003983">
    <property type="term" value="F:UTP:glucose-1-phosphate uridylyltransferase activity"/>
    <property type="evidence" value="ECO:0007669"/>
    <property type="project" value="UniProtKB-EC"/>
</dbReference>
<dbReference type="EC" id="2.7.7.9" evidence="3"/>
<comment type="caution">
    <text evidence="10">The sequence shown here is derived from an EMBL/GenBank/DDBJ whole genome shotgun (WGS) entry which is preliminary data.</text>
</comment>
<dbReference type="Pfam" id="PF00318">
    <property type="entry name" value="Ribosomal_S2"/>
    <property type="match status" value="2"/>
</dbReference>
<evidence type="ECO:0000256" key="8">
    <source>
        <dbReference type="ARBA" id="ARBA00048128"/>
    </source>
</evidence>
<dbReference type="EMBL" id="JACEGQ020000013">
    <property type="protein sequence ID" value="KAH8491441.1"/>
    <property type="molecule type" value="Genomic_DNA"/>
</dbReference>
<keyword evidence="6" id="KW-0689">Ribosomal protein</keyword>
<evidence type="ECO:0000256" key="9">
    <source>
        <dbReference type="SAM" id="MobiDB-lite"/>
    </source>
</evidence>
<comment type="catalytic activity">
    <reaction evidence="8">
        <text>alpha-D-glucose 1-phosphate + UTP + H(+) = UDP-alpha-D-glucose + diphosphate</text>
        <dbReference type="Rhea" id="RHEA:19889"/>
        <dbReference type="ChEBI" id="CHEBI:15378"/>
        <dbReference type="ChEBI" id="CHEBI:33019"/>
        <dbReference type="ChEBI" id="CHEBI:46398"/>
        <dbReference type="ChEBI" id="CHEBI:58601"/>
        <dbReference type="ChEBI" id="CHEBI:58885"/>
        <dbReference type="EC" id="2.7.7.9"/>
    </reaction>
</comment>
<accession>A0A8T2XGZ8</accession>
<protein>
    <recommendedName>
        <fullName evidence="3">UTP--glucose-1-phosphate uridylyltransferase</fullName>
        <ecNumber evidence="3">2.7.7.9</ecNumber>
    </recommendedName>
</protein>
<dbReference type="InterPro" id="IPR016267">
    <property type="entry name" value="UDPGP_trans"/>
</dbReference>
<dbReference type="Proteomes" id="UP000807159">
    <property type="component" value="Chromosome 13"/>
</dbReference>
<dbReference type="GO" id="GO:0006011">
    <property type="term" value="P:UDP-alpha-D-glucose metabolic process"/>
    <property type="evidence" value="ECO:0007669"/>
    <property type="project" value="InterPro"/>
</dbReference>
<evidence type="ECO:0000256" key="1">
    <source>
        <dbReference type="ARBA" id="ARBA00006242"/>
    </source>
</evidence>
<dbReference type="GO" id="GO:1990904">
    <property type="term" value="C:ribonucleoprotein complex"/>
    <property type="evidence" value="ECO:0007669"/>
    <property type="project" value="UniProtKB-KW"/>
</dbReference>
<dbReference type="Gene3D" id="2.160.10.10">
    <property type="entry name" value="Hexapeptide repeat proteins"/>
    <property type="match status" value="1"/>
</dbReference>
<dbReference type="SUPFAM" id="SSF52313">
    <property type="entry name" value="Ribosomal protein S2"/>
    <property type="match status" value="1"/>
</dbReference>
<evidence type="ECO:0000313" key="10">
    <source>
        <dbReference type="EMBL" id="KAH8491441.1"/>
    </source>
</evidence>
<comment type="similarity">
    <text evidence="2">Belongs to the UDPGP type 1 family.</text>
</comment>
<proteinExistence type="inferred from homology"/>
<keyword evidence="7" id="KW-0687">Ribonucleoprotein</keyword>
<dbReference type="Gene3D" id="3.90.550.10">
    <property type="entry name" value="Spore Coat Polysaccharide Biosynthesis Protein SpsA, Chain A"/>
    <property type="match status" value="1"/>
</dbReference>
<evidence type="ECO:0000256" key="5">
    <source>
        <dbReference type="ARBA" id="ARBA00022695"/>
    </source>
</evidence>
<keyword evidence="11" id="KW-1185">Reference proteome</keyword>
<evidence type="ECO:0000256" key="6">
    <source>
        <dbReference type="ARBA" id="ARBA00022980"/>
    </source>
</evidence>
<sequence>MTLHSIIIQKLLTTNAHIGRRVAAHHLKIYTYGMRNQISIIDSDKTLICLRNAASFISHLARDKNARFMFVNTNLLFDEIVEQMTKKMGIYSPRDNIMWRMGGFLTNSHSPKKFRSRNKKVCFGPIQPPDCVVVLDTERKSSVILEADRLQVPIVALVDSNMPWEIYKKIAYPVPANDSVQFVYLFCNIITKTFLLEKKKLKALKGHVRKEERDLSTKESSKEIQESVQSKNVSNISSQIGEVLVVPYQNLAPASNDIAEIKNLLDKIVVVKFNDTLGTALGFNGPKSLIGIRDGLTSLDLIVNQIQSLNLTYGCHIPLVLMNTISTHDDSLKALEKYSTSNVDILPLSQGQHPQKKSSSGQSSADELYPSDHAAAFLSLMKSSGTLDVLLSQGKEYVHVVSSDNVAAAVDPSTLFRIMSHLSQNNIEYCMEVTQTTSYLSKSKMVNQRQGMFELAEIARTLPKDSTEKFKFIDTRSLWVNLKAIRRLVDTNALKIENLSISKEMEGDQMVLQETAAGSTIQLFDKAIGINVPQFRVVQLNATSDLLLLQSDLYSTSEGVLVRNTAQANPANPSIELGPEFEKVSDFQRRFKSIPSIVGLDSLKVAGDVWFGAGVILKGRVSIVAKPGVKLEIPDGAILENKDLNDPSDI</sequence>
<dbReference type="InterPro" id="IPR001865">
    <property type="entry name" value="Ribosomal_uS2"/>
</dbReference>
<dbReference type="InterPro" id="IPR023591">
    <property type="entry name" value="Ribosomal_uS2_flav_dom_sf"/>
</dbReference>
<evidence type="ECO:0000256" key="4">
    <source>
        <dbReference type="ARBA" id="ARBA00022679"/>
    </source>
</evidence>
<organism evidence="10 11">
    <name type="scientific">Populus deltoides</name>
    <name type="common">Eastern poplar</name>
    <name type="synonym">Eastern cottonwood</name>
    <dbReference type="NCBI Taxonomy" id="3696"/>
    <lineage>
        <taxon>Eukaryota</taxon>
        <taxon>Viridiplantae</taxon>
        <taxon>Streptophyta</taxon>
        <taxon>Embryophyta</taxon>
        <taxon>Tracheophyta</taxon>
        <taxon>Spermatophyta</taxon>
        <taxon>Magnoliopsida</taxon>
        <taxon>eudicotyledons</taxon>
        <taxon>Gunneridae</taxon>
        <taxon>Pentapetalae</taxon>
        <taxon>rosids</taxon>
        <taxon>fabids</taxon>
        <taxon>Malpighiales</taxon>
        <taxon>Salicaceae</taxon>
        <taxon>Saliceae</taxon>
        <taxon>Populus</taxon>
    </lineage>
</organism>
<dbReference type="InterPro" id="IPR018130">
    <property type="entry name" value="Ribosomal_uS2_CS"/>
</dbReference>
<dbReference type="SUPFAM" id="SSF53448">
    <property type="entry name" value="Nucleotide-diphospho-sugar transferases"/>
    <property type="match status" value="1"/>
</dbReference>
<dbReference type="Gene3D" id="3.40.50.10490">
    <property type="entry name" value="Glucose-6-phosphate isomerase like protein, domain 1"/>
    <property type="match status" value="1"/>
</dbReference>
<keyword evidence="5" id="KW-0548">Nucleotidyltransferase</keyword>
<gene>
    <name evidence="10" type="ORF">H0E87_023537</name>
</gene>